<feature type="transmembrane region" description="Helical" evidence="1">
    <location>
        <begin position="589"/>
        <end position="608"/>
    </location>
</feature>
<accession>A0A1H2DPM4</accession>
<feature type="transmembrane region" description="Helical" evidence="1">
    <location>
        <begin position="639"/>
        <end position="658"/>
    </location>
</feature>
<feature type="transmembrane region" description="Helical" evidence="1">
    <location>
        <begin position="321"/>
        <end position="336"/>
    </location>
</feature>
<feature type="transmembrane region" description="Helical" evidence="1">
    <location>
        <begin position="42"/>
        <end position="67"/>
    </location>
</feature>
<feature type="transmembrane region" description="Helical" evidence="1">
    <location>
        <begin position="273"/>
        <end position="290"/>
    </location>
</feature>
<dbReference type="EMBL" id="FNLL01000001">
    <property type="protein sequence ID" value="SDT84318.1"/>
    <property type="molecule type" value="Genomic_DNA"/>
</dbReference>
<dbReference type="Proteomes" id="UP000199608">
    <property type="component" value="Unassembled WGS sequence"/>
</dbReference>
<keyword evidence="1" id="KW-0472">Membrane</keyword>
<evidence type="ECO:0000313" key="3">
    <source>
        <dbReference type="Proteomes" id="UP000199608"/>
    </source>
</evidence>
<name>A0A1H2DPM4_9BACT</name>
<feature type="transmembrane region" description="Helical" evidence="1">
    <location>
        <begin position="524"/>
        <end position="543"/>
    </location>
</feature>
<feature type="transmembrane region" description="Helical" evidence="1">
    <location>
        <begin position="118"/>
        <end position="134"/>
    </location>
</feature>
<organism evidence="2 3">
    <name type="scientific">Desulfobacula phenolica</name>
    <dbReference type="NCBI Taxonomy" id="90732"/>
    <lineage>
        <taxon>Bacteria</taxon>
        <taxon>Pseudomonadati</taxon>
        <taxon>Thermodesulfobacteriota</taxon>
        <taxon>Desulfobacteria</taxon>
        <taxon>Desulfobacterales</taxon>
        <taxon>Desulfobacteraceae</taxon>
        <taxon>Desulfobacula</taxon>
    </lineage>
</organism>
<proteinExistence type="predicted"/>
<feature type="transmembrane region" description="Helical" evidence="1">
    <location>
        <begin position="343"/>
        <end position="362"/>
    </location>
</feature>
<feature type="transmembrane region" description="Helical" evidence="1">
    <location>
        <begin position="179"/>
        <end position="200"/>
    </location>
</feature>
<feature type="transmembrane region" description="Helical" evidence="1">
    <location>
        <begin position="297"/>
        <end position="315"/>
    </location>
</feature>
<feature type="transmembrane region" description="Helical" evidence="1">
    <location>
        <begin position="79"/>
        <end position="106"/>
    </location>
</feature>
<feature type="transmembrane region" description="Helical" evidence="1">
    <location>
        <begin position="206"/>
        <end position="226"/>
    </location>
</feature>
<keyword evidence="3" id="KW-1185">Reference proteome</keyword>
<feature type="transmembrane region" description="Helical" evidence="1">
    <location>
        <begin position="424"/>
        <end position="441"/>
    </location>
</feature>
<feature type="transmembrane region" description="Helical" evidence="1">
    <location>
        <begin position="468"/>
        <end position="492"/>
    </location>
</feature>
<feature type="transmembrane region" description="Helical" evidence="1">
    <location>
        <begin position="154"/>
        <end position="172"/>
    </location>
</feature>
<keyword evidence="1" id="KW-1133">Transmembrane helix</keyword>
<feature type="transmembrane region" description="Helical" evidence="1">
    <location>
        <begin position="770"/>
        <end position="793"/>
    </location>
</feature>
<sequence length="815" mass="93986">MNKHLSVQREKTAVFLSIIVMCLLTVNFFKSHHLSEPFEIRFVVSSVILLLVCFFFRFCLTAVTPLIRSLYRISVVMAFWSFCFFLFPFPNMVLYLIPLPGFYFLFRIETKEAKRVEDALAAGILMAMGTFLYIQQRPLQAVLFPDQPFDWINYYIHSPVVILMGTGFLRLSKHSDWKGLSILGTLLITTGSILLSGYLIKPFWPYFPEVLCAILCLHLVQIYFILPHNGRALFIRFTNINETDLKQLNTILYFMSAFIMQACIVQLIGYHGLDHRIISAVILAAGGLLYRYRQVTISMVMIEMALLFFVAGTFYFRSYGLIWSIPIGIIILLSVISRLKKQFLYPVSNAVINVLFVLYYLLIFQFNLLHPLGILFILFPFMCWVMLSGRPFAVPRTYHFAFWPVITFIVLICLLRGITQGFFLYWALINLFPPLCLHLIIRTKTFKTQAVRLNLHFINDWEDNSQQALFILAYISAGISITSIVFNLQWYMDSWMPVLLTGFVFMIISGIFLAYALIRKKLGFVIRTECFFWALLALIRWKLDVQETLDFGSPVDGYLLIAISVIIAGIRDVLRKKIPEFSGYFQKTILFYGVIGWLYLQAIQFFWAGNLTGTFHHAELSSILMAALNLWLSKAGKNVHSIYTVIFINASLLLYFFNQDCTNLMFYIFPSMYSALILIQMFKDKLGAENTKNFRLIVSLILCGTCSFYNIMDFGSSIWYPVIATFMSSFFVVAGIPLKVRIFLYLGTLFFIVNAIGVIAHIIINQPAENITLSIGILFLVAGILFTASFLFFQMKRQQVIDRYHQIASELETWE</sequence>
<evidence type="ECO:0000256" key="1">
    <source>
        <dbReference type="SAM" id="Phobius"/>
    </source>
</evidence>
<keyword evidence="1" id="KW-0812">Transmembrane</keyword>
<evidence type="ECO:0000313" key="2">
    <source>
        <dbReference type="EMBL" id="SDT84318.1"/>
    </source>
</evidence>
<gene>
    <name evidence="2" type="ORF">SAMN04487931_101201</name>
</gene>
<protein>
    <submittedName>
        <fullName evidence="2">Uncharacterized protein</fullName>
    </submittedName>
</protein>
<feature type="transmembrane region" description="Helical" evidence="1">
    <location>
        <begin position="12"/>
        <end position="30"/>
    </location>
</feature>
<feature type="transmembrane region" description="Helical" evidence="1">
    <location>
        <begin position="718"/>
        <end position="736"/>
    </location>
</feature>
<dbReference type="AlphaFoldDB" id="A0A1H2DPM4"/>
<feature type="transmembrane region" description="Helical" evidence="1">
    <location>
        <begin position="400"/>
        <end position="418"/>
    </location>
</feature>
<feature type="transmembrane region" description="Helical" evidence="1">
    <location>
        <begin position="555"/>
        <end position="574"/>
    </location>
</feature>
<feature type="transmembrane region" description="Helical" evidence="1">
    <location>
        <begin position="368"/>
        <end position="388"/>
    </location>
</feature>
<feature type="transmembrane region" description="Helical" evidence="1">
    <location>
        <begin position="743"/>
        <end position="764"/>
    </location>
</feature>
<feature type="transmembrane region" description="Helical" evidence="1">
    <location>
        <begin position="664"/>
        <end position="682"/>
    </location>
</feature>
<reference evidence="3" key="1">
    <citation type="submission" date="2016-10" db="EMBL/GenBank/DDBJ databases">
        <authorList>
            <person name="Varghese N."/>
            <person name="Submissions S."/>
        </authorList>
    </citation>
    <scope>NUCLEOTIDE SEQUENCE [LARGE SCALE GENOMIC DNA]</scope>
    <source>
        <strain evidence="3">DSM 3384</strain>
    </source>
</reference>
<dbReference type="RefSeq" id="WP_092229562.1">
    <property type="nucleotide sequence ID" value="NZ_FNLL01000001.1"/>
</dbReference>
<feature type="transmembrane region" description="Helical" evidence="1">
    <location>
        <begin position="247"/>
        <end position="267"/>
    </location>
</feature>
<feature type="transmembrane region" description="Helical" evidence="1">
    <location>
        <begin position="498"/>
        <end position="517"/>
    </location>
</feature>